<evidence type="ECO:0000313" key="4">
    <source>
        <dbReference type="Proteomes" id="UP000220914"/>
    </source>
</evidence>
<dbReference type="GO" id="GO:0008270">
    <property type="term" value="F:zinc ion binding"/>
    <property type="evidence" value="ECO:0007669"/>
    <property type="project" value="InterPro"/>
</dbReference>
<dbReference type="Gene3D" id="3.40.10.10">
    <property type="entry name" value="DNA Methylphosphotriester Repair Domain"/>
    <property type="match status" value="1"/>
</dbReference>
<dbReference type="GO" id="GO:0006281">
    <property type="term" value="P:DNA repair"/>
    <property type="evidence" value="ECO:0007669"/>
    <property type="project" value="InterPro"/>
</dbReference>
<keyword evidence="4" id="KW-1185">Reference proteome</keyword>
<accession>A0A2A7MPL9</accession>
<dbReference type="Pfam" id="PF02805">
    <property type="entry name" value="Ada_Zn_binding"/>
    <property type="match status" value="1"/>
</dbReference>
<organism evidence="3 4">
    <name type="scientific">Mycolicibacterium agri</name>
    <name type="common">Mycobacterium agri</name>
    <dbReference type="NCBI Taxonomy" id="36811"/>
    <lineage>
        <taxon>Bacteria</taxon>
        <taxon>Bacillati</taxon>
        <taxon>Actinomycetota</taxon>
        <taxon>Actinomycetes</taxon>
        <taxon>Mycobacteriales</taxon>
        <taxon>Mycobacteriaceae</taxon>
        <taxon>Mycolicibacterium</taxon>
    </lineage>
</organism>
<evidence type="ECO:0000259" key="2">
    <source>
        <dbReference type="Pfam" id="PF02805"/>
    </source>
</evidence>
<keyword evidence="1" id="KW-0010">Activator</keyword>
<dbReference type="InterPro" id="IPR035451">
    <property type="entry name" value="Ada-like_dom_sf"/>
</dbReference>
<sequence>MVGSACPAWCFGRALRRAVHPRPRLPRRRMTARGTLGGHRKTRIYGRLDCPTALRAIAKGGYVKHRVFFADEAAAVAAGYRPCARCMPDRYREWKSRRRKCEKAIQRGGPRLSCGNT</sequence>
<proteinExistence type="predicted"/>
<reference evidence="3 4" key="1">
    <citation type="submission" date="2017-10" db="EMBL/GenBank/DDBJ databases">
        <title>The new phylogeny of genus Mycobacterium.</title>
        <authorList>
            <person name="Tortoli E."/>
            <person name="Trovato A."/>
            <person name="Cirillo D.M."/>
        </authorList>
    </citation>
    <scope>NUCLEOTIDE SEQUENCE [LARGE SCALE GENOMIC DNA]</scope>
    <source>
        <strain evidence="3 4">CCUG37673</strain>
    </source>
</reference>
<dbReference type="SUPFAM" id="SSF57884">
    <property type="entry name" value="Ada DNA repair protein, N-terminal domain (N-Ada 10)"/>
    <property type="match status" value="1"/>
</dbReference>
<dbReference type="InterPro" id="IPR004026">
    <property type="entry name" value="Ada_DNA_repair_Zn-bd"/>
</dbReference>
<feature type="domain" description="Ada DNA repair metal-binding" evidence="2">
    <location>
        <begin position="38"/>
        <end position="89"/>
    </location>
</feature>
<dbReference type="EMBL" id="PDCP01000098">
    <property type="protein sequence ID" value="PEG33675.1"/>
    <property type="molecule type" value="Genomic_DNA"/>
</dbReference>
<dbReference type="GO" id="GO:0008168">
    <property type="term" value="F:methyltransferase activity"/>
    <property type="evidence" value="ECO:0007669"/>
    <property type="project" value="InterPro"/>
</dbReference>
<dbReference type="GO" id="GO:0006355">
    <property type="term" value="P:regulation of DNA-templated transcription"/>
    <property type="evidence" value="ECO:0007669"/>
    <property type="project" value="InterPro"/>
</dbReference>
<dbReference type="AlphaFoldDB" id="A0A2A7MPL9"/>
<dbReference type="OrthoDB" id="894286at2"/>
<dbReference type="Proteomes" id="UP000220914">
    <property type="component" value="Unassembled WGS sequence"/>
</dbReference>
<protein>
    <recommendedName>
        <fullName evidence="2">Ada DNA repair metal-binding domain-containing protein</fullName>
    </recommendedName>
</protein>
<gene>
    <name evidence="3" type="ORF">CQY20_29455</name>
</gene>
<comment type="caution">
    <text evidence="3">The sequence shown here is derived from an EMBL/GenBank/DDBJ whole genome shotgun (WGS) entry which is preliminary data.</text>
</comment>
<name>A0A2A7MPL9_MYCAG</name>
<evidence type="ECO:0000313" key="3">
    <source>
        <dbReference type="EMBL" id="PEG33675.1"/>
    </source>
</evidence>
<evidence type="ECO:0000256" key="1">
    <source>
        <dbReference type="ARBA" id="ARBA00023159"/>
    </source>
</evidence>
<dbReference type="GO" id="GO:0003677">
    <property type="term" value="F:DNA binding"/>
    <property type="evidence" value="ECO:0007669"/>
    <property type="project" value="InterPro"/>
</dbReference>